<keyword evidence="1" id="KW-0472">Membrane</keyword>
<evidence type="ECO:0000313" key="2">
    <source>
        <dbReference type="EMBL" id="MFC0515345.1"/>
    </source>
</evidence>
<protein>
    <submittedName>
        <fullName evidence="2">Uncharacterized protein</fullName>
    </submittedName>
</protein>
<comment type="caution">
    <text evidence="2">The sequence shown here is derived from an EMBL/GenBank/DDBJ whole genome shotgun (WGS) entry which is preliminary data.</text>
</comment>
<dbReference type="EMBL" id="JBHLTS010000022">
    <property type="protein sequence ID" value="MFC0515345.1"/>
    <property type="molecule type" value="Genomic_DNA"/>
</dbReference>
<proteinExistence type="predicted"/>
<name>A0ABV6L7C3_9SPHI</name>
<organism evidence="2 3">
    <name type="scientific">Mucilaginibacter angelicae</name>
    <dbReference type="NCBI Taxonomy" id="869718"/>
    <lineage>
        <taxon>Bacteria</taxon>
        <taxon>Pseudomonadati</taxon>
        <taxon>Bacteroidota</taxon>
        <taxon>Sphingobacteriia</taxon>
        <taxon>Sphingobacteriales</taxon>
        <taxon>Sphingobacteriaceae</taxon>
        <taxon>Mucilaginibacter</taxon>
    </lineage>
</organism>
<keyword evidence="1" id="KW-1133">Transmembrane helix</keyword>
<dbReference type="RefSeq" id="WP_377023180.1">
    <property type="nucleotide sequence ID" value="NZ_JBHLTS010000022.1"/>
</dbReference>
<sequence length="64" mass="7564">MLTFLFILTVFSIINCFQFAAGILAYQIGLSFWRWFGISLFIPIISIGVLIYLWDNEKVKTRQW</sequence>
<evidence type="ECO:0000256" key="1">
    <source>
        <dbReference type="SAM" id="Phobius"/>
    </source>
</evidence>
<keyword evidence="3" id="KW-1185">Reference proteome</keyword>
<gene>
    <name evidence="2" type="ORF">ACFFGT_14090</name>
</gene>
<keyword evidence="1" id="KW-0812">Transmembrane</keyword>
<dbReference type="Proteomes" id="UP001589828">
    <property type="component" value="Unassembled WGS sequence"/>
</dbReference>
<evidence type="ECO:0000313" key="3">
    <source>
        <dbReference type="Proteomes" id="UP001589828"/>
    </source>
</evidence>
<accession>A0ABV6L7C3</accession>
<reference evidence="2 3" key="1">
    <citation type="submission" date="2024-09" db="EMBL/GenBank/DDBJ databases">
        <authorList>
            <person name="Sun Q."/>
            <person name="Mori K."/>
        </authorList>
    </citation>
    <scope>NUCLEOTIDE SEQUENCE [LARGE SCALE GENOMIC DNA]</scope>
    <source>
        <strain evidence="2 3">NCAIM B.02415</strain>
    </source>
</reference>
<feature type="transmembrane region" description="Helical" evidence="1">
    <location>
        <begin position="35"/>
        <end position="54"/>
    </location>
</feature>